<comment type="catalytic activity">
    <reaction evidence="6">
        <text>3-phosphoshikimate + phosphoenolpyruvate = 5-O-(1-carboxyvinyl)-3-phosphoshikimate + phosphate</text>
        <dbReference type="Rhea" id="RHEA:21256"/>
        <dbReference type="ChEBI" id="CHEBI:43474"/>
        <dbReference type="ChEBI" id="CHEBI:57701"/>
        <dbReference type="ChEBI" id="CHEBI:58702"/>
        <dbReference type="ChEBI" id="CHEBI:145989"/>
        <dbReference type="EC" id="2.5.1.19"/>
    </reaction>
    <physiologicalReaction direction="left-to-right" evidence="6">
        <dbReference type="Rhea" id="RHEA:21257"/>
    </physiologicalReaction>
</comment>
<gene>
    <name evidence="7 9" type="primary">aroA</name>
    <name evidence="9" type="ORF">COB11_05070</name>
</gene>
<feature type="binding site" evidence="7">
    <location>
        <position position="337"/>
    </location>
    <ligand>
        <name>3-phosphoshikimate</name>
        <dbReference type="ChEBI" id="CHEBI:145989"/>
    </ligand>
</feature>
<evidence type="ECO:0000313" key="9">
    <source>
        <dbReference type="EMBL" id="PCI93578.1"/>
    </source>
</evidence>
<comment type="subcellular location">
    <subcellularLocation>
        <location evidence="7">Cytoplasm</location>
    </subcellularLocation>
</comment>
<dbReference type="NCBIfam" id="TIGR01356">
    <property type="entry name" value="aroA"/>
    <property type="match status" value="1"/>
</dbReference>
<dbReference type="EC" id="2.5.1.19" evidence="7"/>
<feature type="binding site" evidence="7">
    <location>
        <position position="167"/>
    </location>
    <ligand>
        <name>phosphoenolpyruvate</name>
        <dbReference type="ChEBI" id="CHEBI:58702"/>
    </ligand>
</feature>
<dbReference type="EMBL" id="NVUU01000058">
    <property type="protein sequence ID" value="PCI93578.1"/>
    <property type="molecule type" value="Genomic_DNA"/>
</dbReference>
<reference evidence="10" key="1">
    <citation type="submission" date="2017-08" db="EMBL/GenBank/DDBJ databases">
        <title>A dynamic microbial community with high functional redundancy inhabits the cold, oxic subseafloor aquifer.</title>
        <authorList>
            <person name="Tully B.J."/>
            <person name="Wheat C.G."/>
            <person name="Glazer B.T."/>
            <person name="Huber J.A."/>
        </authorList>
    </citation>
    <scope>NUCLEOTIDE SEQUENCE [LARGE SCALE GENOMIC DNA]</scope>
</reference>
<dbReference type="PANTHER" id="PTHR21090:SF5">
    <property type="entry name" value="PENTAFUNCTIONAL AROM POLYPEPTIDE"/>
    <property type="match status" value="1"/>
</dbReference>
<dbReference type="InterPro" id="IPR023193">
    <property type="entry name" value="EPSP_synthase_CS"/>
</dbReference>
<dbReference type="AlphaFoldDB" id="A0A2A4YFF2"/>
<dbReference type="Proteomes" id="UP000217838">
    <property type="component" value="Unassembled WGS sequence"/>
</dbReference>
<evidence type="ECO:0000256" key="6">
    <source>
        <dbReference type="ARBA" id="ARBA00044633"/>
    </source>
</evidence>
<dbReference type="GO" id="GO:0009073">
    <property type="term" value="P:aromatic amino acid family biosynthetic process"/>
    <property type="evidence" value="ECO:0007669"/>
    <property type="project" value="UniProtKB-KW"/>
</dbReference>
<feature type="binding site" evidence="7">
    <location>
        <position position="193"/>
    </location>
    <ligand>
        <name>3-phosphoshikimate</name>
        <dbReference type="ChEBI" id="CHEBI:145989"/>
    </ligand>
</feature>
<dbReference type="Gene3D" id="3.65.10.10">
    <property type="entry name" value="Enolpyruvate transferase domain"/>
    <property type="match status" value="2"/>
</dbReference>
<feature type="binding site" evidence="7">
    <location>
        <position position="21"/>
    </location>
    <ligand>
        <name>3-phosphoshikimate</name>
        <dbReference type="ChEBI" id="CHEBI:145989"/>
    </ligand>
</feature>
<dbReference type="HAMAP" id="MF_00210">
    <property type="entry name" value="EPSP_synth"/>
    <property type="match status" value="1"/>
</dbReference>
<dbReference type="UniPathway" id="UPA00053">
    <property type="reaction ID" value="UER00089"/>
</dbReference>
<comment type="subunit">
    <text evidence="7">Monomer.</text>
</comment>
<comment type="caution">
    <text evidence="7">Lacks conserved residue(s) required for the propagation of feature annotation.</text>
</comment>
<feature type="binding site" evidence="7">
    <location>
        <position position="341"/>
    </location>
    <ligand>
        <name>phosphoenolpyruvate</name>
        <dbReference type="ChEBI" id="CHEBI:58702"/>
    </ligand>
</feature>
<comment type="pathway">
    <text evidence="1 7">Metabolic intermediate biosynthesis; chorismate biosynthesis; chorismate from D-erythrose 4-phosphate and phosphoenolpyruvate: step 6/7.</text>
</comment>
<feature type="binding site" evidence="7">
    <location>
        <position position="382"/>
    </location>
    <ligand>
        <name>phosphoenolpyruvate</name>
        <dbReference type="ChEBI" id="CHEBI:58702"/>
    </ligand>
</feature>
<dbReference type="CDD" id="cd01556">
    <property type="entry name" value="EPSP_synthase"/>
    <property type="match status" value="1"/>
</dbReference>
<organism evidence="9 10">
    <name type="scientific">Aerophobetes bacterium</name>
    <dbReference type="NCBI Taxonomy" id="2030807"/>
    <lineage>
        <taxon>Bacteria</taxon>
        <taxon>Candidatus Aerophobota</taxon>
    </lineage>
</organism>
<feature type="binding site" evidence="7">
    <location>
        <position position="22"/>
    </location>
    <ligand>
        <name>3-phosphoshikimate</name>
        <dbReference type="ChEBI" id="CHEBI:145989"/>
    </ligand>
</feature>
<evidence type="ECO:0000256" key="4">
    <source>
        <dbReference type="ARBA" id="ARBA00022679"/>
    </source>
</evidence>
<dbReference type="SUPFAM" id="SSF55205">
    <property type="entry name" value="EPT/RTPC-like"/>
    <property type="match status" value="1"/>
</dbReference>
<feature type="binding site" evidence="7">
    <location>
        <position position="121"/>
    </location>
    <ligand>
        <name>phosphoenolpyruvate</name>
        <dbReference type="ChEBI" id="CHEBI:58702"/>
    </ligand>
</feature>
<dbReference type="PROSITE" id="PS00104">
    <property type="entry name" value="EPSP_SYNTHASE_1"/>
    <property type="match status" value="1"/>
</dbReference>
<evidence type="ECO:0000313" key="10">
    <source>
        <dbReference type="Proteomes" id="UP000217838"/>
    </source>
</evidence>
<dbReference type="GO" id="GO:0008652">
    <property type="term" value="P:amino acid biosynthetic process"/>
    <property type="evidence" value="ECO:0007669"/>
    <property type="project" value="UniProtKB-KW"/>
</dbReference>
<name>A0A2A4YFF2_UNCAE</name>
<dbReference type="InterPro" id="IPR013792">
    <property type="entry name" value="RNA3'P_cycl/enolpyr_Trfase_a/b"/>
</dbReference>
<feature type="binding site" evidence="7">
    <location>
        <position position="167"/>
    </location>
    <ligand>
        <name>3-phosphoshikimate</name>
        <dbReference type="ChEBI" id="CHEBI:145989"/>
    </ligand>
</feature>
<dbReference type="GO" id="GO:0009423">
    <property type="term" value="P:chorismate biosynthetic process"/>
    <property type="evidence" value="ECO:0007669"/>
    <property type="project" value="UniProtKB-UniRule"/>
</dbReference>
<feature type="binding site" evidence="7">
    <location>
        <position position="408"/>
    </location>
    <ligand>
        <name>phosphoenolpyruvate</name>
        <dbReference type="ChEBI" id="CHEBI:58702"/>
    </ligand>
</feature>
<evidence type="ECO:0000256" key="1">
    <source>
        <dbReference type="ARBA" id="ARBA00004811"/>
    </source>
</evidence>
<evidence type="ECO:0000259" key="8">
    <source>
        <dbReference type="Pfam" id="PF00275"/>
    </source>
</evidence>
<feature type="active site" description="Proton acceptor" evidence="7">
    <location>
        <position position="310"/>
    </location>
</feature>
<evidence type="ECO:0000256" key="5">
    <source>
        <dbReference type="ARBA" id="ARBA00023141"/>
    </source>
</evidence>
<accession>A0A2A4YFF2</accession>
<evidence type="ECO:0000256" key="2">
    <source>
        <dbReference type="ARBA" id="ARBA00009948"/>
    </source>
</evidence>
<feature type="binding site" evidence="7">
    <location>
        <position position="92"/>
    </location>
    <ligand>
        <name>phosphoenolpyruvate</name>
        <dbReference type="ChEBI" id="CHEBI:58702"/>
    </ligand>
</feature>
<dbReference type="InterPro" id="IPR001986">
    <property type="entry name" value="Enolpyruvate_Tfrase_dom"/>
</dbReference>
<feature type="binding site" evidence="7">
    <location>
        <position position="26"/>
    </location>
    <ligand>
        <name>3-phosphoshikimate</name>
        <dbReference type="ChEBI" id="CHEBI:145989"/>
    </ligand>
</feature>
<comment type="function">
    <text evidence="7">Catalyzes the transfer of the enolpyruvyl moiety of phosphoenolpyruvate (PEP) to the 5-hydroxyl of shikimate-3-phosphate (S3P) to produce enolpyruvyl shikimate-3-phosphate and inorganic phosphate.</text>
</comment>
<keyword evidence="5 7" id="KW-0057">Aromatic amino acid biosynthesis</keyword>
<dbReference type="GO" id="GO:0003866">
    <property type="term" value="F:3-phosphoshikimate 1-carboxyvinyltransferase activity"/>
    <property type="evidence" value="ECO:0007669"/>
    <property type="project" value="UniProtKB-UniRule"/>
</dbReference>
<dbReference type="PIRSF" id="PIRSF000505">
    <property type="entry name" value="EPSPS"/>
    <property type="match status" value="1"/>
</dbReference>
<evidence type="ECO:0000256" key="7">
    <source>
        <dbReference type="HAMAP-Rule" id="MF_00210"/>
    </source>
</evidence>
<keyword evidence="3 7" id="KW-0028">Amino-acid biosynthesis</keyword>
<comment type="caution">
    <text evidence="9">The sequence shown here is derived from an EMBL/GenBank/DDBJ whole genome shotgun (WGS) entry which is preliminary data.</text>
</comment>
<feature type="domain" description="Enolpyruvate transferase" evidence="8">
    <location>
        <begin position="10"/>
        <end position="417"/>
    </location>
</feature>
<dbReference type="InterPro" id="IPR036968">
    <property type="entry name" value="Enolpyruvate_Tfrase_sf"/>
</dbReference>
<keyword evidence="7" id="KW-0963">Cytoplasm</keyword>
<dbReference type="InterPro" id="IPR006264">
    <property type="entry name" value="EPSP_synthase"/>
</dbReference>
<proteinExistence type="inferred from homology"/>
<keyword evidence="4 7" id="KW-0808">Transferase</keyword>
<dbReference type="PANTHER" id="PTHR21090">
    <property type="entry name" value="AROM/DEHYDROQUINATE SYNTHASE"/>
    <property type="match status" value="1"/>
</dbReference>
<dbReference type="Pfam" id="PF00275">
    <property type="entry name" value="EPSP_synthase"/>
    <property type="match status" value="1"/>
</dbReference>
<feature type="binding site" evidence="7">
    <location>
        <position position="21"/>
    </location>
    <ligand>
        <name>phosphoenolpyruvate</name>
        <dbReference type="ChEBI" id="CHEBI:58702"/>
    </ligand>
</feature>
<evidence type="ECO:0000256" key="3">
    <source>
        <dbReference type="ARBA" id="ARBA00022605"/>
    </source>
</evidence>
<protein>
    <recommendedName>
        <fullName evidence="7">3-phosphoshikimate 1-carboxyvinyltransferase</fullName>
        <ecNumber evidence="7">2.5.1.19</ecNumber>
    </recommendedName>
    <alternativeName>
        <fullName evidence="7">5-enolpyruvylshikimate-3-phosphate synthase</fullName>
        <shortName evidence="7">EPSP synthase</shortName>
        <shortName evidence="7">EPSPS</shortName>
    </alternativeName>
</protein>
<comment type="similarity">
    <text evidence="2 7">Belongs to the EPSP synthase family.</text>
</comment>
<dbReference type="GO" id="GO:0005737">
    <property type="term" value="C:cytoplasm"/>
    <property type="evidence" value="ECO:0007669"/>
    <property type="project" value="UniProtKB-SubCell"/>
</dbReference>
<sequence length="428" mass="47123">MPSYEITPCKVHGKLKIPTSKSHTLRAILFALLAEGKTTIHHYLNSPDTLAMLNAIKLFGAKVQVEESKIRVEGIAGQIKCCENVIDSGNSGIVYRFIAAIAALSDSYTIITGDHSIRHQRPIKPLLEALEQLGCFAKSSRDDDHAPIIIKGPISKNTATLEAKDSQYISALLIAGAFAKKPFEIHVKNPGETPWMMLTLDWLDRFSIKYENHGFKRYKIFGGSKIKGFDYTVPGDFSSAAYPIAAALVTKSSVTIHPIDMNDSQGDKHLIDVLKKMGASIEIDDDKKTLTVNETHKLSGMKIDLNPMIDAITILAVIGCFAEGETLLYNGEIARKKECDRIHCIAKELKKMGADIEERPDGLLIKQSKLNGAKLETHKDHRLVLSLSVAALGASSSSTILDVDVVKKTFPTFYEDMKHLNASIRQIP</sequence>
<feature type="binding site" evidence="7">
    <location>
        <position position="310"/>
    </location>
    <ligand>
        <name>3-phosphoshikimate</name>
        <dbReference type="ChEBI" id="CHEBI:145989"/>
    </ligand>
</feature>
<feature type="binding site" evidence="7">
    <location>
        <position position="166"/>
    </location>
    <ligand>
        <name>3-phosphoshikimate</name>
        <dbReference type="ChEBI" id="CHEBI:145989"/>
    </ligand>
</feature>